<comment type="subcellular location">
    <subcellularLocation>
        <location evidence="1">Cell outer membrane</location>
    </subcellularLocation>
</comment>
<proteinExistence type="inferred from homology"/>
<feature type="domain" description="RagB/SusD" evidence="6">
    <location>
        <begin position="263"/>
        <end position="447"/>
    </location>
</feature>
<dbReference type="Gene3D" id="1.25.40.390">
    <property type="match status" value="1"/>
</dbReference>
<evidence type="ECO:0000256" key="2">
    <source>
        <dbReference type="ARBA" id="ARBA00006275"/>
    </source>
</evidence>
<dbReference type="Pfam" id="PF07980">
    <property type="entry name" value="SusD_RagB"/>
    <property type="match status" value="1"/>
</dbReference>
<comment type="caution">
    <text evidence="8">The sequence shown here is derived from an EMBL/GenBank/DDBJ whole genome shotgun (WGS) entry which is preliminary data.</text>
</comment>
<dbReference type="InterPro" id="IPR011990">
    <property type="entry name" value="TPR-like_helical_dom_sf"/>
</dbReference>
<evidence type="ECO:0000256" key="4">
    <source>
        <dbReference type="ARBA" id="ARBA00023136"/>
    </source>
</evidence>
<evidence type="ECO:0000256" key="1">
    <source>
        <dbReference type="ARBA" id="ARBA00004442"/>
    </source>
</evidence>
<sequence length="487" mass="54304">MKKHSNKFMAILLTTVMLFSCNDYLDFEPENTLPGEEFFVNPEQAEQSIVAIYGYMRAWEMVGFAPMILQEITTDNTVKGSSLGDAAYINDFNFFNYTPDLFVINDYWTGRYRGINLANQALSNIPKITMDESRKARLIAEAKFARALFYFDLVRAFGDISLPTTVENTFEESLLRRPKAEAYALIIQDLKDAIAVLPPQYGPGEIGRATVWSARGLLAKVYLYQEQWDLVLEQTSAIISSGQFGLLEDFYQVFRIENENSVESIFEIQAQAVAGNADLSNSQYSQVQGVRGTNGFGWGFNIPTDDLANAFDAAGDTERKNATLLYKGVTTPDGDRIEGVGENELEGITGLPRYNGKSYVPRKHQIAGVTEGSEQNIRVLRYSEVLLIDAEAKVSKGDVGGAATSLNEVRKRASLSEITSPTLQDIWNERRLELALENDRFFDLVRTGQAPAVLGPLGFVAGKHEVFPIPQRAIDANRETMTQNFGY</sequence>
<dbReference type="EMBL" id="JAHESD010000012">
    <property type="protein sequence ID" value="MBT1703158.1"/>
    <property type="molecule type" value="Genomic_DNA"/>
</dbReference>
<reference evidence="8 9" key="1">
    <citation type="submission" date="2021-05" db="EMBL/GenBank/DDBJ databases">
        <title>A Polyphasic approach of four new species of the genus Ohtaekwangia: Ohtaekwangia histidinii sp. nov., Ohtaekwangia cretensis sp. nov., Ohtaekwangia indiensis sp. nov., Ohtaekwangia reichenbachii sp. nov. from diverse environment.</title>
        <authorList>
            <person name="Octaviana S."/>
        </authorList>
    </citation>
    <scope>NUCLEOTIDE SEQUENCE [LARGE SCALE GENOMIC DNA]</scope>
    <source>
        <strain evidence="8 9">PWU20</strain>
    </source>
</reference>
<dbReference type="InterPro" id="IPR033985">
    <property type="entry name" value="SusD-like_N"/>
</dbReference>
<keyword evidence="9" id="KW-1185">Reference proteome</keyword>
<dbReference type="CDD" id="cd08977">
    <property type="entry name" value="SusD"/>
    <property type="match status" value="1"/>
</dbReference>
<dbReference type="Pfam" id="PF14322">
    <property type="entry name" value="SusD-like_3"/>
    <property type="match status" value="1"/>
</dbReference>
<dbReference type="SUPFAM" id="SSF48452">
    <property type="entry name" value="TPR-like"/>
    <property type="match status" value="1"/>
</dbReference>
<feature type="domain" description="SusD-like N-terminal" evidence="7">
    <location>
        <begin position="23"/>
        <end position="223"/>
    </location>
</feature>
<evidence type="ECO:0000256" key="3">
    <source>
        <dbReference type="ARBA" id="ARBA00022729"/>
    </source>
</evidence>
<accession>A0ABS5VNZ6</accession>
<keyword evidence="4" id="KW-0472">Membrane</keyword>
<evidence type="ECO:0000256" key="5">
    <source>
        <dbReference type="ARBA" id="ARBA00023237"/>
    </source>
</evidence>
<keyword evidence="3" id="KW-0732">Signal</keyword>
<evidence type="ECO:0000259" key="7">
    <source>
        <dbReference type="Pfam" id="PF14322"/>
    </source>
</evidence>
<dbReference type="Proteomes" id="UP000772618">
    <property type="component" value="Unassembled WGS sequence"/>
</dbReference>
<keyword evidence="5" id="KW-0998">Cell outer membrane</keyword>
<dbReference type="PROSITE" id="PS51257">
    <property type="entry name" value="PROKAR_LIPOPROTEIN"/>
    <property type="match status" value="1"/>
</dbReference>
<protein>
    <submittedName>
        <fullName evidence="8">RagB/SusD family nutrient uptake outer membrane protein</fullName>
    </submittedName>
</protein>
<evidence type="ECO:0000259" key="6">
    <source>
        <dbReference type="Pfam" id="PF07980"/>
    </source>
</evidence>
<name>A0ABS5VNZ6_9BACT</name>
<organism evidence="8 9">
    <name type="scientific">Chryseosolibacter indicus</name>
    <dbReference type="NCBI Taxonomy" id="2782351"/>
    <lineage>
        <taxon>Bacteria</taxon>
        <taxon>Pseudomonadati</taxon>
        <taxon>Bacteroidota</taxon>
        <taxon>Cytophagia</taxon>
        <taxon>Cytophagales</taxon>
        <taxon>Chryseotaleaceae</taxon>
        <taxon>Chryseosolibacter</taxon>
    </lineage>
</organism>
<gene>
    <name evidence="8" type="ORF">KK060_07695</name>
</gene>
<dbReference type="RefSeq" id="WP_254153123.1">
    <property type="nucleotide sequence ID" value="NZ_JAHESD010000012.1"/>
</dbReference>
<evidence type="ECO:0000313" key="8">
    <source>
        <dbReference type="EMBL" id="MBT1703158.1"/>
    </source>
</evidence>
<evidence type="ECO:0000313" key="9">
    <source>
        <dbReference type="Proteomes" id="UP000772618"/>
    </source>
</evidence>
<comment type="similarity">
    <text evidence="2">Belongs to the SusD family.</text>
</comment>
<dbReference type="InterPro" id="IPR012944">
    <property type="entry name" value="SusD_RagB_dom"/>
</dbReference>